<evidence type="ECO:0000256" key="4">
    <source>
        <dbReference type="SAM" id="MobiDB-lite"/>
    </source>
</evidence>
<name>A0A8S4N332_OWEFU</name>
<keyword evidence="6" id="KW-1185">Reference proteome</keyword>
<feature type="compositionally biased region" description="Basic and acidic residues" evidence="4">
    <location>
        <begin position="602"/>
        <end position="611"/>
    </location>
</feature>
<dbReference type="PROSITE" id="PS50297">
    <property type="entry name" value="ANK_REP_REGION"/>
    <property type="match status" value="1"/>
</dbReference>
<dbReference type="PROSITE" id="PS50088">
    <property type="entry name" value="ANK_REPEAT"/>
    <property type="match status" value="1"/>
</dbReference>
<feature type="region of interest" description="Disordered" evidence="4">
    <location>
        <begin position="309"/>
        <end position="328"/>
    </location>
</feature>
<dbReference type="EMBL" id="CAIIXF020000001">
    <property type="protein sequence ID" value="CAH1775469.1"/>
    <property type="molecule type" value="Genomic_DNA"/>
</dbReference>
<dbReference type="SMART" id="SM00248">
    <property type="entry name" value="ANK"/>
    <property type="match status" value="4"/>
</dbReference>
<sequence>MAMMDIFLDSVDSMVKIQDLEAAEMTADAEKLVKAILKGESSHVSDVIKEFKSKGKPLETVVKTKLSINDLRSIQNVSESNTALISWIALSGLKTMTPFHIAGLVDGRTIVEVFLEETNIDVDYRTPDNITILHLASFAGYLALVETLVNVYKADLTLEDDWGRVATHYAAAGGHLAVVKYLVSKKADPIVRDKAGRTAVMYAWDKQKYDVVEYLQTFDGGHEEGHVPMYGTPQGEFVRLPFNAGTDPVDPPKEVFRSNPIYDYNAEAIETNMKAMNVGDNTAKEGESTSDDILGPATQMHLFERPAIPKDNIKHPNPEDTEIPPWKHYDIPPRKVFTKAELAKRKKEAEKRKSKKKHKLYDELDKFPDYSDHMYADEEPQYPFAELHPQPMQQYFDPQYYYDDQAPAYPIYTQSIQRNIEQRPPLFSYQEDEYPEPEREIIYTIPQPSTSEPVRVIQDPQRIIQEPQRIIQEPPRIIREQRVINEPPRVIREPPRVIREPPRVIHEPPRVIHEPSRVIHEPSRVIYGPSRVIHEPPISRAVSHRPDVIEERREVLRPHVEVMRRPTTRVLPDGVVVQQYPIQPPENGIPTRTIRKIPPPRQSERDGRRDPYLYGQAPGPTQELYRPPQDRYSRSSSNYVRKSQNEDSRRH</sequence>
<dbReference type="PANTHER" id="PTHR24198:SF165">
    <property type="entry name" value="ANKYRIN REPEAT-CONTAINING PROTEIN-RELATED"/>
    <property type="match status" value="1"/>
</dbReference>
<evidence type="ECO:0000313" key="6">
    <source>
        <dbReference type="Proteomes" id="UP000749559"/>
    </source>
</evidence>
<keyword evidence="1" id="KW-0677">Repeat</keyword>
<reference evidence="5" key="1">
    <citation type="submission" date="2022-03" db="EMBL/GenBank/DDBJ databases">
        <authorList>
            <person name="Martin C."/>
        </authorList>
    </citation>
    <scope>NUCLEOTIDE SEQUENCE</scope>
</reference>
<evidence type="ECO:0000256" key="1">
    <source>
        <dbReference type="ARBA" id="ARBA00022737"/>
    </source>
</evidence>
<gene>
    <name evidence="5" type="ORF">OFUS_LOCUS2768</name>
</gene>
<dbReference type="PANTHER" id="PTHR24198">
    <property type="entry name" value="ANKYRIN REPEAT AND PROTEIN KINASE DOMAIN-CONTAINING PROTEIN"/>
    <property type="match status" value="1"/>
</dbReference>
<dbReference type="SUPFAM" id="SSF48403">
    <property type="entry name" value="Ankyrin repeat"/>
    <property type="match status" value="1"/>
</dbReference>
<comment type="caution">
    <text evidence="5">The sequence shown here is derived from an EMBL/GenBank/DDBJ whole genome shotgun (WGS) entry which is preliminary data.</text>
</comment>
<proteinExistence type="predicted"/>
<feature type="region of interest" description="Disordered" evidence="4">
    <location>
        <begin position="580"/>
        <end position="651"/>
    </location>
</feature>
<dbReference type="Pfam" id="PF12796">
    <property type="entry name" value="Ank_2"/>
    <property type="match status" value="1"/>
</dbReference>
<dbReference type="InterPro" id="IPR002110">
    <property type="entry name" value="Ankyrin_rpt"/>
</dbReference>
<feature type="repeat" description="ANK" evidence="3">
    <location>
        <begin position="162"/>
        <end position="194"/>
    </location>
</feature>
<dbReference type="Proteomes" id="UP000749559">
    <property type="component" value="Unassembled WGS sequence"/>
</dbReference>
<accession>A0A8S4N332</accession>
<dbReference type="OrthoDB" id="194358at2759"/>
<organism evidence="5 6">
    <name type="scientific">Owenia fusiformis</name>
    <name type="common">Polychaete worm</name>
    <dbReference type="NCBI Taxonomy" id="6347"/>
    <lineage>
        <taxon>Eukaryota</taxon>
        <taxon>Metazoa</taxon>
        <taxon>Spiralia</taxon>
        <taxon>Lophotrochozoa</taxon>
        <taxon>Annelida</taxon>
        <taxon>Polychaeta</taxon>
        <taxon>Sedentaria</taxon>
        <taxon>Canalipalpata</taxon>
        <taxon>Sabellida</taxon>
        <taxon>Oweniida</taxon>
        <taxon>Oweniidae</taxon>
        <taxon>Owenia</taxon>
    </lineage>
</organism>
<protein>
    <submittedName>
        <fullName evidence="5">Uncharacterized protein</fullName>
    </submittedName>
</protein>
<keyword evidence="2 3" id="KW-0040">ANK repeat</keyword>
<feature type="compositionally biased region" description="Basic and acidic residues" evidence="4">
    <location>
        <begin position="309"/>
        <end position="318"/>
    </location>
</feature>
<evidence type="ECO:0000256" key="2">
    <source>
        <dbReference type="ARBA" id="ARBA00023043"/>
    </source>
</evidence>
<evidence type="ECO:0000256" key="3">
    <source>
        <dbReference type="PROSITE-ProRule" id="PRU00023"/>
    </source>
</evidence>
<evidence type="ECO:0000313" key="5">
    <source>
        <dbReference type="EMBL" id="CAH1775469.1"/>
    </source>
</evidence>
<dbReference type="InterPro" id="IPR036770">
    <property type="entry name" value="Ankyrin_rpt-contain_sf"/>
</dbReference>
<dbReference type="Gene3D" id="1.25.40.20">
    <property type="entry name" value="Ankyrin repeat-containing domain"/>
    <property type="match status" value="1"/>
</dbReference>
<dbReference type="AlphaFoldDB" id="A0A8S4N332"/>